<comment type="similarity">
    <text evidence="6">Belongs to the class I-like SAM-binding methyltransferase superfamily. RsmB/NOP family.</text>
</comment>
<dbReference type="PRINTS" id="PR02008">
    <property type="entry name" value="RCMTFAMILY"/>
</dbReference>
<feature type="binding site" evidence="6">
    <location>
        <position position="155"/>
    </location>
    <ligand>
        <name>S-adenosyl-L-methionine</name>
        <dbReference type="ChEBI" id="CHEBI:59789"/>
    </ligand>
</feature>
<dbReference type="Gene3D" id="2.30.130.60">
    <property type="match status" value="1"/>
</dbReference>
<feature type="binding site" evidence="6">
    <location>
        <position position="173"/>
    </location>
    <ligand>
        <name>S-adenosyl-L-methionine</name>
        <dbReference type="ChEBI" id="CHEBI:59789"/>
    </ligand>
</feature>
<sequence length="463" mass="52134">MLDLPTEFIEKYQQLLGEEEAQKLVASLQTESKKAYRINSLKFKQKTPKSTDQPVPDIPHAYYGEVSSQDPEWVSGSVYSQDPAAMFPAYIAKVEPGENVLDLCAAPGGKTTALSEALKNKGLLVANEISATRVKALRENLERFGISNALITNNDSEALAKKFPNFFDTILVDAPCSGEGMFRKNPDAITYWSQDYVLTCAERQKDILTEAVKMLKPNGKLIYSTCTFSPEEDEAIVLWLVEKYGMTIEKANHVVSEKVSYGNPSFINSDLEDLKKTLRFWPQDNLGEGQFAAILRMPDEEVEVKSKKKKKQKNRKGLTNEEKGFVKKVLDHFNLPESLQNWEENACVRQDHVFIPAINPSELKGLKIVNNGVELGLLKKNRFEPGHQLAEVLGQVDQENVVELDSSEDYKKYLHGETLRVKTELRGFILVAREGFIFSFGKVTGNGVLKNFYPKGLRILKDE</sequence>
<dbReference type="PROSITE" id="PS51686">
    <property type="entry name" value="SAM_MT_RSMB_NOP"/>
    <property type="match status" value="1"/>
</dbReference>
<dbReference type="EMBL" id="AZFM01000008">
    <property type="protein sequence ID" value="KRL90616.1"/>
    <property type="molecule type" value="Genomic_DNA"/>
</dbReference>
<feature type="binding site" evidence="6">
    <location>
        <position position="128"/>
    </location>
    <ligand>
        <name>S-adenosyl-L-methionine</name>
        <dbReference type="ChEBI" id="CHEBI:59789"/>
    </ligand>
</feature>
<dbReference type="AlphaFoldDB" id="A0A0R1UHQ0"/>
<evidence type="ECO:0000256" key="4">
    <source>
        <dbReference type="ARBA" id="ARBA00022691"/>
    </source>
</evidence>
<dbReference type="PANTHER" id="PTHR22807">
    <property type="entry name" value="NOP2 YEAST -RELATED NOL1/NOP2/FMU SUN DOMAIN-CONTAINING"/>
    <property type="match status" value="1"/>
</dbReference>
<reference evidence="8 9" key="1">
    <citation type="journal article" date="2015" name="Genome Announc.">
        <title>Expanding the biotechnology potential of lactobacilli through comparative genomics of 213 strains and associated genera.</title>
        <authorList>
            <person name="Sun Z."/>
            <person name="Harris H.M."/>
            <person name="McCann A."/>
            <person name="Guo C."/>
            <person name="Argimon S."/>
            <person name="Zhang W."/>
            <person name="Yang X."/>
            <person name="Jeffery I.B."/>
            <person name="Cooney J.C."/>
            <person name="Kagawa T.F."/>
            <person name="Liu W."/>
            <person name="Song Y."/>
            <person name="Salvetti E."/>
            <person name="Wrobel A."/>
            <person name="Rasinkangas P."/>
            <person name="Parkhill J."/>
            <person name="Rea M.C."/>
            <person name="O'Sullivan O."/>
            <person name="Ritari J."/>
            <person name="Douillard F.P."/>
            <person name="Paul Ross R."/>
            <person name="Yang R."/>
            <person name="Briner A.E."/>
            <person name="Felis G.E."/>
            <person name="de Vos W.M."/>
            <person name="Barrangou R."/>
            <person name="Klaenhammer T.R."/>
            <person name="Caufield P.W."/>
            <person name="Cui Y."/>
            <person name="Zhang H."/>
            <person name="O'Toole P.W."/>
        </authorList>
    </citation>
    <scope>NUCLEOTIDE SEQUENCE [LARGE SCALE GENOMIC DNA]</scope>
    <source>
        <strain evidence="8 9">DSM 16043</strain>
    </source>
</reference>
<proteinExistence type="inferred from homology"/>
<dbReference type="PANTHER" id="PTHR22807:SF30">
    <property type="entry name" value="28S RRNA (CYTOSINE(4447)-C(5))-METHYLTRANSFERASE-RELATED"/>
    <property type="match status" value="1"/>
</dbReference>
<evidence type="ECO:0000256" key="3">
    <source>
        <dbReference type="ARBA" id="ARBA00022679"/>
    </source>
</evidence>
<dbReference type="NCBIfam" id="TIGR00446">
    <property type="entry name" value="nop2p"/>
    <property type="match status" value="1"/>
</dbReference>
<dbReference type="InterPro" id="IPR011023">
    <property type="entry name" value="Nop2p"/>
</dbReference>
<dbReference type="Pfam" id="PF17125">
    <property type="entry name" value="Methyltr_RsmF_N"/>
    <property type="match status" value="1"/>
</dbReference>
<dbReference type="GO" id="GO:0008173">
    <property type="term" value="F:RNA methyltransferase activity"/>
    <property type="evidence" value="ECO:0007669"/>
    <property type="project" value="InterPro"/>
</dbReference>
<dbReference type="InterPro" id="IPR031340">
    <property type="entry name" value="RsmF_methylt_CI"/>
</dbReference>
<dbReference type="InterPro" id="IPR031341">
    <property type="entry name" value="Methyltr_RsmF_N"/>
</dbReference>
<name>A0A0R1UHQ0_9LACO</name>
<dbReference type="OrthoDB" id="9810297at2"/>
<keyword evidence="9" id="KW-1185">Reference proteome</keyword>
<dbReference type="InterPro" id="IPR023267">
    <property type="entry name" value="RCMT"/>
</dbReference>
<keyword evidence="1" id="KW-0963">Cytoplasm</keyword>
<dbReference type="Pfam" id="PF17126">
    <property type="entry name" value="RsmF_methylt_CI"/>
    <property type="match status" value="1"/>
</dbReference>
<dbReference type="Proteomes" id="UP000051036">
    <property type="component" value="Unassembled WGS sequence"/>
</dbReference>
<evidence type="ECO:0000256" key="2">
    <source>
        <dbReference type="ARBA" id="ARBA00022603"/>
    </source>
</evidence>
<feature type="active site" description="Nucleophile" evidence="6">
    <location>
        <position position="226"/>
    </location>
</feature>
<keyword evidence="5 6" id="KW-0694">RNA-binding</keyword>
<evidence type="ECO:0000259" key="7">
    <source>
        <dbReference type="PROSITE" id="PS51686"/>
    </source>
</evidence>
<dbReference type="InterPro" id="IPR049560">
    <property type="entry name" value="MeTrfase_RsmB-F_NOP2_cat"/>
</dbReference>
<dbReference type="Pfam" id="PF01189">
    <property type="entry name" value="Methyltr_RsmB-F"/>
    <property type="match status" value="1"/>
</dbReference>
<dbReference type="InterPro" id="IPR029063">
    <property type="entry name" value="SAM-dependent_MTases_sf"/>
</dbReference>
<dbReference type="InterPro" id="IPR001678">
    <property type="entry name" value="MeTrfase_RsmB-F_NOP2_dom"/>
</dbReference>
<evidence type="ECO:0000313" key="8">
    <source>
        <dbReference type="EMBL" id="KRL90616.1"/>
    </source>
</evidence>
<dbReference type="SUPFAM" id="SSF53335">
    <property type="entry name" value="S-adenosyl-L-methionine-dependent methyltransferases"/>
    <property type="match status" value="1"/>
</dbReference>
<dbReference type="GO" id="GO:0008757">
    <property type="term" value="F:S-adenosylmethionine-dependent methyltransferase activity"/>
    <property type="evidence" value="ECO:0007669"/>
    <property type="project" value="InterPro"/>
</dbReference>
<evidence type="ECO:0000256" key="5">
    <source>
        <dbReference type="ARBA" id="ARBA00022884"/>
    </source>
</evidence>
<accession>A0A0R1UHQ0</accession>
<dbReference type="CDD" id="cd02440">
    <property type="entry name" value="AdoMet_MTases"/>
    <property type="match status" value="1"/>
</dbReference>
<feature type="domain" description="SAM-dependent MTase RsmB/NOP-type" evidence="7">
    <location>
        <begin position="1"/>
        <end position="298"/>
    </location>
</feature>
<gene>
    <name evidence="8" type="ORF">FC46_GL001873</name>
</gene>
<dbReference type="GO" id="GO:0001510">
    <property type="term" value="P:RNA methylation"/>
    <property type="evidence" value="ECO:0007669"/>
    <property type="project" value="InterPro"/>
</dbReference>
<dbReference type="InterPro" id="IPR027391">
    <property type="entry name" value="Nol1_Nop2_Fmu_2"/>
</dbReference>
<dbReference type="RefSeq" id="WP_057798059.1">
    <property type="nucleotide sequence ID" value="NZ_AZFM01000008.1"/>
</dbReference>
<dbReference type="Gene3D" id="3.30.70.1170">
    <property type="entry name" value="Sun protein, domain 3"/>
    <property type="match status" value="1"/>
</dbReference>
<evidence type="ECO:0000256" key="6">
    <source>
        <dbReference type="PROSITE-ProRule" id="PRU01023"/>
    </source>
</evidence>
<evidence type="ECO:0000313" key="9">
    <source>
        <dbReference type="Proteomes" id="UP000051036"/>
    </source>
</evidence>
<dbReference type="GO" id="GO:0006396">
    <property type="term" value="P:RNA processing"/>
    <property type="evidence" value="ECO:0007669"/>
    <property type="project" value="InterPro"/>
</dbReference>
<comment type="caution">
    <text evidence="8">The sequence shown here is derived from an EMBL/GenBank/DDBJ whole genome shotgun (WGS) entry which is preliminary data.</text>
</comment>
<dbReference type="Gene3D" id="3.40.50.150">
    <property type="entry name" value="Vaccinia Virus protein VP39"/>
    <property type="match status" value="1"/>
</dbReference>
<keyword evidence="3 6" id="KW-0808">Transferase</keyword>
<organism evidence="8 9">
    <name type="scientific">Lactobacillus kalixensis DSM 16043</name>
    <dbReference type="NCBI Taxonomy" id="1423763"/>
    <lineage>
        <taxon>Bacteria</taxon>
        <taxon>Bacillati</taxon>
        <taxon>Bacillota</taxon>
        <taxon>Bacilli</taxon>
        <taxon>Lactobacillales</taxon>
        <taxon>Lactobacillaceae</taxon>
        <taxon>Lactobacillus</taxon>
    </lineage>
</organism>
<evidence type="ECO:0000256" key="1">
    <source>
        <dbReference type="ARBA" id="ARBA00022490"/>
    </source>
</evidence>
<dbReference type="GO" id="GO:0003723">
    <property type="term" value="F:RNA binding"/>
    <property type="evidence" value="ECO:0007669"/>
    <property type="project" value="UniProtKB-UniRule"/>
</dbReference>
<keyword evidence="4 6" id="KW-0949">S-adenosyl-L-methionine</keyword>
<dbReference type="Pfam" id="PF13636">
    <property type="entry name" value="Methyltranf_PUA"/>
    <property type="match status" value="1"/>
</dbReference>
<keyword evidence="2 6" id="KW-0489">Methyltransferase</keyword>
<dbReference type="CDD" id="cd21147">
    <property type="entry name" value="RsmF_methylt_CTD1"/>
    <property type="match status" value="1"/>
</dbReference>
<dbReference type="PATRIC" id="fig|1423763.3.peg.1909"/>
<protein>
    <submittedName>
        <fullName evidence="8">NOL1 NOP2 sun family protein</fullName>
    </submittedName>
</protein>
<dbReference type="STRING" id="1423763.FC46_GL001873"/>
<feature type="binding site" evidence="6">
    <location>
        <begin position="104"/>
        <end position="110"/>
    </location>
    <ligand>
        <name>S-adenosyl-L-methionine</name>
        <dbReference type="ChEBI" id="CHEBI:59789"/>
    </ligand>
</feature>